<dbReference type="Pfam" id="PF13569">
    <property type="entry name" value="DUF4132"/>
    <property type="match status" value="1"/>
</dbReference>
<name>A0ABW4F714_9PSEU</name>
<dbReference type="Proteomes" id="UP001597114">
    <property type="component" value="Unassembled WGS sequence"/>
</dbReference>
<keyword evidence="4" id="KW-1185">Reference proteome</keyword>
<organism evidence="3 4">
    <name type="scientific">Pseudonocardia yunnanensis</name>
    <dbReference type="NCBI Taxonomy" id="58107"/>
    <lineage>
        <taxon>Bacteria</taxon>
        <taxon>Bacillati</taxon>
        <taxon>Actinomycetota</taxon>
        <taxon>Actinomycetes</taxon>
        <taxon>Pseudonocardiales</taxon>
        <taxon>Pseudonocardiaceae</taxon>
        <taxon>Pseudonocardia</taxon>
    </lineage>
</organism>
<evidence type="ECO:0000259" key="2">
    <source>
        <dbReference type="Pfam" id="PF24879"/>
    </source>
</evidence>
<dbReference type="EMBL" id="JBHUCO010000059">
    <property type="protein sequence ID" value="MFD1523207.1"/>
    <property type="molecule type" value="Genomic_DNA"/>
</dbReference>
<dbReference type="InterPro" id="IPR056639">
    <property type="entry name" value="DUF7737"/>
</dbReference>
<feature type="domain" description="DUF7737" evidence="2">
    <location>
        <begin position="704"/>
        <end position="807"/>
    </location>
</feature>
<dbReference type="RefSeq" id="WP_344719085.1">
    <property type="nucleotide sequence ID" value="NZ_BAAAUS010000002.1"/>
</dbReference>
<gene>
    <name evidence="3" type="ORF">ACFSJD_37380</name>
</gene>
<evidence type="ECO:0000313" key="3">
    <source>
        <dbReference type="EMBL" id="MFD1523207.1"/>
    </source>
</evidence>
<comment type="caution">
    <text evidence="3">The sequence shown here is derived from an EMBL/GenBank/DDBJ whole genome shotgun (WGS) entry which is preliminary data.</text>
</comment>
<evidence type="ECO:0000313" key="4">
    <source>
        <dbReference type="Proteomes" id="UP001597114"/>
    </source>
</evidence>
<dbReference type="InterPro" id="IPR025406">
    <property type="entry name" value="DUF4132"/>
</dbReference>
<proteinExistence type="predicted"/>
<reference evidence="4" key="1">
    <citation type="journal article" date="2019" name="Int. J. Syst. Evol. Microbiol.">
        <title>The Global Catalogue of Microorganisms (GCM) 10K type strain sequencing project: providing services to taxonomists for standard genome sequencing and annotation.</title>
        <authorList>
            <consortium name="The Broad Institute Genomics Platform"/>
            <consortium name="The Broad Institute Genome Sequencing Center for Infectious Disease"/>
            <person name="Wu L."/>
            <person name="Ma J."/>
        </authorList>
    </citation>
    <scope>NUCLEOTIDE SEQUENCE [LARGE SCALE GENOMIC DNA]</scope>
    <source>
        <strain evidence="4">CCM 7043</strain>
    </source>
</reference>
<sequence>MRLVDALPTDCDYFLNSVDPPTRELFDRFDEGHRPSDAAEWPAFGSWVQLRLGLGDDGGHDYDDAFLATVREIAESDIPWTPRDVRFLWYVAEALTTRSHTNYQELYRIPLAAARHLDHSERRSILGTTAQELKSSHRPAWDSLHEQLDQVLTEPPEHGPAGIVRNLIWDGDPLARALADVHAPRLVAPEVLPLLRHWTTARSGKPSDTWLGTARTLLTGEAVALIRDLLALVAAHRETRVDQVTDEGYEWTETIFLTERTSIALRGMVWTCAVIDDPWVAGLLGDLAVTCGVGIGGTGANCRSEILANAAVHVFARRGGLDAVPALARIQAKVRKKSVLNNVARTLDAVAEATGLRRAELLDRTVPTFGLGPDGVREERVGDHVLRLHADGPALTFVNPAGRTLTSAPRAIRQEPVLAELKATLKAVRQALPAERFRLERALVEERRWRWRDVVELFLDHPLTGLYARNLIWQILKGPAGLPVRNETGWELTDPLGSRIQPDPDMAVHLWHPISETADDVRGWRGFLLERGVRQPYKQAFREIYLLTPAEERTRTHSDRFAGHTLRYGQAKALLNQRGWTDLSIGHWDAEGANHQGEALKELSGWWARWGMHITGPDADELGTASFCATEDIRFHPADATDARRRATGAGVPLTQVPPLVLSEVLRDADLAVGVASVGLDEVALSGHEDYWHAYGFGELTETARTRREVLVRLLPRLTIADRVELSDRFLRVRGELRTYKIHLGSGNILMEPNDAYLCIVPGPDRSAEQVFLPFEEEGGTLSLILSKAFLLADDTAITDPTIICQLVPA</sequence>
<evidence type="ECO:0000259" key="1">
    <source>
        <dbReference type="Pfam" id="PF13569"/>
    </source>
</evidence>
<feature type="domain" description="DUF4132" evidence="1">
    <location>
        <begin position="402"/>
        <end position="580"/>
    </location>
</feature>
<protein>
    <submittedName>
        <fullName evidence="3">DUF4132 domain-containing protein</fullName>
    </submittedName>
</protein>
<dbReference type="Pfam" id="PF24879">
    <property type="entry name" value="DUF7737"/>
    <property type="match status" value="1"/>
</dbReference>
<accession>A0ABW4F714</accession>